<accession>A0ABR6GPH1</accession>
<proteinExistence type="predicted"/>
<comment type="caution">
    <text evidence="1">The sequence shown here is derived from an EMBL/GenBank/DDBJ whole genome shotgun (WGS) entry which is preliminary data.</text>
</comment>
<sequence length="95" mass="10456">MHIEPAALGHALQALASALRSATAPHLLLSLPEMSPDRLIDHRDPDGRLFFNHHPQHVIELLQPHGLTLCVHEISDAVLASTGTRWHSLAFARLP</sequence>
<reference evidence="1 2" key="1">
    <citation type="submission" date="2020-08" db="EMBL/GenBank/DDBJ databases">
        <title>Genomic Encyclopedia of Type Strains, Phase III (KMG-III): the genomes of soil and plant-associated and newly described type strains.</title>
        <authorList>
            <person name="Whitman W."/>
        </authorList>
    </citation>
    <scope>NUCLEOTIDE SEQUENCE [LARGE SCALE GENOMIC DNA]</scope>
    <source>
        <strain evidence="1 2">CECT 7247</strain>
    </source>
</reference>
<keyword evidence="2" id="KW-1185">Reference proteome</keyword>
<evidence type="ECO:0000313" key="1">
    <source>
        <dbReference type="EMBL" id="MBB3194016.1"/>
    </source>
</evidence>
<gene>
    <name evidence="1" type="ORF">FHS28_001401</name>
</gene>
<evidence type="ECO:0008006" key="3">
    <source>
        <dbReference type="Google" id="ProtNLM"/>
    </source>
</evidence>
<dbReference type="EMBL" id="JACHXO010000002">
    <property type="protein sequence ID" value="MBB3194016.1"/>
    <property type="molecule type" value="Genomic_DNA"/>
</dbReference>
<protein>
    <recommendedName>
        <fullName evidence="3">DUF2249 domain-containing protein</fullName>
    </recommendedName>
</protein>
<organism evidence="1 2">
    <name type="scientific">Roseateles terrae</name>
    <dbReference type="NCBI Taxonomy" id="431060"/>
    <lineage>
        <taxon>Bacteria</taxon>
        <taxon>Pseudomonadati</taxon>
        <taxon>Pseudomonadota</taxon>
        <taxon>Betaproteobacteria</taxon>
        <taxon>Burkholderiales</taxon>
        <taxon>Sphaerotilaceae</taxon>
        <taxon>Roseateles</taxon>
    </lineage>
</organism>
<name>A0ABR6GPH1_9BURK</name>
<dbReference type="RefSeq" id="WP_088449907.1">
    <property type="nucleotide sequence ID" value="NZ_JACHXO010000002.1"/>
</dbReference>
<evidence type="ECO:0000313" key="2">
    <source>
        <dbReference type="Proteomes" id="UP000574369"/>
    </source>
</evidence>
<dbReference type="Proteomes" id="UP000574369">
    <property type="component" value="Unassembled WGS sequence"/>
</dbReference>